<sequence length="54" mass="6161">VRQALYKACDGDQSKWHTVFQSVIWADRVTVRRRMGCSPYFAVTGAHPILPLDI</sequence>
<name>A0ACB8AUF9_9AGAM</name>
<reference evidence="1" key="1">
    <citation type="journal article" date="2021" name="New Phytol.">
        <title>Evolutionary innovations through gain and loss of genes in the ectomycorrhizal Boletales.</title>
        <authorList>
            <person name="Wu G."/>
            <person name="Miyauchi S."/>
            <person name="Morin E."/>
            <person name="Kuo A."/>
            <person name="Drula E."/>
            <person name="Varga T."/>
            <person name="Kohler A."/>
            <person name="Feng B."/>
            <person name="Cao Y."/>
            <person name="Lipzen A."/>
            <person name="Daum C."/>
            <person name="Hundley H."/>
            <person name="Pangilinan J."/>
            <person name="Johnson J."/>
            <person name="Barry K."/>
            <person name="LaButti K."/>
            <person name="Ng V."/>
            <person name="Ahrendt S."/>
            <person name="Min B."/>
            <person name="Choi I.G."/>
            <person name="Park H."/>
            <person name="Plett J.M."/>
            <person name="Magnuson J."/>
            <person name="Spatafora J.W."/>
            <person name="Nagy L.G."/>
            <person name="Henrissat B."/>
            <person name="Grigoriev I.V."/>
            <person name="Yang Z.L."/>
            <person name="Xu J."/>
            <person name="Martin F.M."/>
        </authorList>
    </citation>
    <scope>NUCLEOTIDE SEQUENCE</scope>
    <source>
        <strain evidence="1">KUC20120723A-06</strain>
    </source>
</reference>
<evidence type="ECO:0000313" key="2">
    <source>
        <dbReference type="Proteomes" id="UP000790709"/>
    </source>
</evidence>
<evidence type="ECO:0000313" key="1">
    <source>
        <dbReference type="EMBL" id="KAH7916824.1"/>
    </source>
</evidence>
<comment type="caution">
    <text evidence="1">The sequence shown here is derived from an EMBL/GenBank/DDBJ whole genome shotgun (WGS) entry which is preliminary data.</text>
</comment>
<keyword evidence="2" id="KW-1185">Reference proteome</keyword>
<dbReference type="Proteomes" id="UP000790709">
    <property type="component" value="Unassembled WGS sequence"/>
</dbReference>
<accession>A0ACB8AUF9</accession>
<feature type="non-terminal residue" evidence="1">
    <location>
        <position position="1"/>
    </location>
</feature>
<dbReference type="EMBL" id="MU267583">
    <property type="protein sequence ID" value="KAH7916824.1"/>
    <property type="molecule type" value="Genomic_DNA"/>
</dbReference>
<organism evidence="1 2">
    <name type="scientific">Leucogyrophana mollusca</name>
    <dbReference type="NCBI Taxonomy" id="85980"/>
    <lineage>
        <taxon>Eukaryota</taxon>
        <taxon>Fungi</taxon>
        <taxon>Dikarya</taxon>
        <taxon>Basidiomycota</taxon>
        <taxon>Agaricomycotina</taxon>
        <taxon>Agaricomycetes</taxon>
        <taxon>Agaricomycetidae</taxon>
        <taxon>Boletales</taxon>
        <taxon>Boletales incertae sedis</taxon>
        <taxon>Leucogyrophana</taxon>
    </lineage>
</organism>
<gene>
    <name evidence="1" type="ORF">BV22DRAFT_989028</name>
</gene>
<protein>
    <submittedName>
        <fullName evidence="1">Uncharacterized protein</fullName>
    </submittedName>
</protein>
<proteinExistence type="predicted"/>
<feature type="non-terminal residue" evidence="1">
    <location>
        <position position="54"/>
    </location>
</feature>